<feature type="signal peptide" evidence="1">
    <location>
        <begin position="1"/>
        <end position="18"/>
    </location>
</feature>
<dbReference type="RefSeq" id="WP_143155227.1">
    <property type="nucleotide sequence ID" value="NZ_BMEN01000001.1"/>
</dbReference>
<name>A0A1M5SZS8_9FLAO</name>
<dbReference type="STRING" id="1195760.SAMN05444281_0612"/>
<keyword evidence="3" id="KW-1185">Reference proteome</keyword>
<evidence type="ECO:0000313" key="3">
    <source>
        <dbReference type="Proteomes" id="UP000184109"/>
    </source>
</evidence>
<reference evidence="3" key="1">
    <citation type="submission" date="2016-11" db="EMBL/GenBank/DDBJ databases">
        <authorList>
            <person name="Varghese N."/>
            <person name="Submissions S."/>
        </authorList>
    </citation>
    <scope>NUCLEOTIDE SEQUENCE [LARGE SCALE GENOMIC DNA]</scope>
    <source>
        <strain evidence="3">DSM 100572</strain>
    </source>
</reference>
<sequence>MKKITLRILTLITTTLFAQNQGDIAFVGYNGDGNDDFAIVTFVDIPENSIIYFTDGEPNASGNGIIDDSEGVITWSTGDAVILAGTVVTFTDIGNDTNPLYGASIGVIDRSEAGFGLSVGADGDNIFATLGNPTTNNITIWLTGIEVHDNGRPSNFSQTGLTVGENFLVIDDTQSKDGGQYTGLRTGKTISEYKILVNNEENWTTDTSNGELFVPFDSTMFEMTTLTTNVNVIEGLIVSVEDQKIITNLGEIIHVRNMLGQQVLNQNLVKGIYIVTVKKGNKFFNYKIAI</sequence>
<keyword evidence="1" id="KW-0732">Signal</keyword>
<feature type="chain" id="PRO_5009913821" description="Por secretion system C-terminal sorting domain-containing protein" evidence="1">
    <location>
        <begin position="19"/>
        <end position="290"/>
    </location>
</feature>
<dbReference type="AlphaFoldDB" id="A0A1M5SZS8"/>
<proteinExistence type="predicted"/>
<evidence type="ECO:0000256" key="1">
    <source>
        <dbReference type="SAM" id="SignalP"/>
    </source>
</evidence>
<gene>
    <name evidence="2" type="ORF">SAMN05444281_0612</name>
</gene>
<dbReference type="Proteomes" id="UP000184109">
    <property type="component" value="Unassembled WGS sequence"/>
</dbReference>
<dbReference type="OrthoDB" id="1522652at2"/>
<accession>A0A1M5SZS8</accession>
<evidence type="ECO:0000313" key="2">
    <source>
        <dbReference type="EMBL" id="SHH43848.1"/>
    </source>
</evidence>
<dbReference type="EMBL" id="FQXQ01000001">
    <property type="protein sequence ID" value="SHH43848.1"/>
    <property type="molecule type" value="Genomic_DNA"/>
</dbReference>
<organism evidence="2 3">
    <name type="scientific">Wenyingzhuangia marina</name>
    <dbReference type="NCBI Taxonomy" id="1195760"/>
    <lineage>
        <taxon>Bacteria</taxon>
        <taxon>Pseudomonadati</taxon>
        <taxon>Bacteroidota</taxon>
        <taxon>Flavobacteriia</taxon>
        <taxon>Flavobacteriales</taxon>
        <taxon>Flavobacteriaceae</taxon>
        <taxon>Wenyingzhuangia</taxon>
    </lineage>
</organism>
<protein>
    <recommendedName>
        <fullName evidence="4">Por secretion system C-terminal sorting domain-containing protein</fullName>
    </recommendedName>
</protein>
<evidence type="ECO:0008006" key="4">
    <source>
        <dbReference type="Google" id="ProtNLM"/>
    </source>
</evidence>